<sequence>SGAGSEPELDVRRFPHGQRHESIFAAYDALAGGAGFVLVNDHDPKPLRYQFEAQHAGEYTWDYLEQGPRVWRVRIGRPVGAHV</sequence>
<dbReference type="Pfam" id="PF10006">
    <property type="entry name" value="DUF2249"/>
    <property type="match status" value="1"/>
</dbReference>
<accession>T1BMG9</accession>
<dbReference type="EMBL" id="AUZX01004866">
    <property type="protein sequence ID" value="EQD69723.1"/>
    <property type="molecule type" value="Genomic_DNA"/>
</dbReference>
<evidence type="ECO:0000259" key="1">
    <source>
        <dbReference type="Pfam" id="PF10006"/>
    </source>
</evidence>
<protein>
    <recommendedName>
        <fullName evidence="1">DUF2249 domain-containing protein</fullName>
    </recommendedName>
</protein>
<feature type="non-terminal residue" evidence="2">
    <location>
        <position position="1"/>
    </location>
</feature>
<evidence type="ECO:0000313" key="2">
    <source>
        <dbReference type="EMBL" id="EQD69723.1"/>
    </source>
</evidence>
<organism evidence="2">
    <name type="scientific">mine drainage metagenome</name>
    <dbReference type="NCBI Taxonomy" id="410659"/>
    <lineage>
        <taxon>unclassified sequences</taxon>
        <taxon>metagenomes</taxon>
        <taxon>ecological metagenomes</taxon>
    </lineage>
</organism>
<proteinExistence type="predicted"/>
<reference evidence="2" key="2">
    <citation type="journal article" date="2014" name="ISME J.">
        <title>Microbial stratification in low pH oxic and suboxic macroscopic growths along an acid mine drainage.</title>
        <authorList>
            <person name="Mendez-Garcia C."/>
            <person name="Mesa V."/>
            <person name="Sprenger R.R."/>
            <person name="Richter M."/>
            <person name="Diez M.S."/>
            <person name="Solano J."/>
            <person name="Bargiela R."/>
            <person name="Golyshina O.V."/>
            <person name="Manteca A."/>
            <person name="Ramos J.L."/>
            <person name="Gallego J.R."/>
            <person name="Llorente I."/>
            <person name="Martins Dos Santos V.A."/>
            <person name="Jensen O.N."/>
            <person name="Pelaez A.I."/>
            <person name="Sanchez J."/>
            <person name="Ferrer M."/>
        </authorList>
    </citation>
    <scope>NUCLEOTIDE SEQUENCE</scope>
</reference>
<dbReference type="InterPro" id="IPR018720">
    <property type="entry name" value="DUF2249"/>
</dbReference>
<comment type="caution">
    <text evidence="2">The sequence shown here is derived from an EMBL/GenBank/DDBJ whole genome shotgun (WGS) entry which is preliminary data.</text>
</comment>
<name>T1BMG9_9ZZZZ</name>
<reference evidence="2" key="1">
    <citation type="submission" date="2013-08" db="EMBL/GenBank/DDBJ databases">
        <authorList>
            <person name="Mendez C."/>
            <person name="Richter M."/>
            <person name="Ferrer M."/>
            <person name="Sanchez J."/>
        </authorList>
    </citation>
    <scope>NUCLEOTIDE SEQUENCE</scope>
</reference>
<gene>
    <name evidence="2" type="ORF">B1A_06710</name>
</gene>
<feature type="domain" description="DUF2249" evidence="1">
    <location>
        <begin position="8"/>
        <end position="77"/>
    </location>
</feature>
<dbReference type="AlphaFoldDB" id="T1BMG9"/>